<dbReference type="Proteomes" id="UP000675881">
    <property type="component" value="Chromosome 6"/>
</dbReference>
<organism evidence="1 2">
    <name type="scientific">Lepeophtheirus salmonis</name>
    <name type="common">Salmon louse</name>
    <name type="synonym">Caligus salmonis</name>
    <dbReference type="NCBI Taxonomy" id="72036"/>
    <lineage>
        <taxon>Eukaryota</taxon>
        <taxon>Metazoa</taxon>
        <taxon>Ecdysozoa</taxon>
        <taxon>Arthropoda</taxon>
        <taxon>Crustacea</taxon>
        <taxon>Multicrustacea</taxon>
        <taxon>Hexanauplia</taxon>
        <taxon>Copepoda</taxon>
        <taxon>Siphonostomatoida</taxon>
        <taxon>Caligidae</taxon>
        <taxon>Lepeophtheirus</taxon>
    </lineage>
</organism>
<evidence type="ECO:0000313" key="1">
    <source>
        <dbReference type="EMBL" id="CAF2978023.1"/>
    </source>
</evidence>
<protein>
    <submittedName>
        <fullName evidence="1">(salmon louse) hypothetical protein</fullName>
    </submittedName>
</protein>
<proteinExistence type="predicted"/>
<gene>
    <name evidence="1" type="ORF">LSAA_11196</name>
</gene>
<reference evidence="1" key="1">
    <citation type="submission" date="2021-02" db="EMBL/GenBank/DDBJ databases">
        <authorList>
            <person name="Bekaert M."/>
        </authorList>
    </citation>
    <scope>NUCLEOTIDE SEQUENCE</scope>
    <source>
        <strain evidence="1">IoA-00</strain>
    </source>
</reference>
<evidence type="ECO:0000313" key="2">
    <source>
        <dbReference type="Proteomes" id="UP000675881"/>
    </source>
</evidence>
<dbReference type="AlphaFoldDB" id="A0A7R8HB08"/>
<accession>A0A7R8HB08</accession>
<dbReference type="EMBL" id="HG994585">
    <property type="protein sequence ID" value="CAF2978023.1"/>
    <property type="molecule type" value="Genomic_DNA"/>
</dbReference>
<name>A0A7R8HB08_LEPSM</name>
<keyword evidence="2" id="KW-1185">Reference proteome</keyword>
<sequence length="233" mass="27073">MMKKKHGDFWTVFTLIHHIKKNTRFVLHVKGKHLKKIHRLAKFTASIIKVTHIYSLLYVFLYYSLKCFLFFSHKARTLSFVLKYRRSVESRSKLYYSYPTDSPLVTMDSPIPRLSVTRSKSVPFRYSSPQPVPVSPPKFVMYQRHYPLPPPSFPDAMIAVSKRLRNRSKSPCPQYSDLGVSSRPRIQSAALGHYAPTKYLIKSNLGCNIAPDYQNYSHLPPLPYSSSRQPLKY</sequence>